<evidence type="ECO:0000313" key="3">
    <source>
        <dbReference type="EMBL" id="KAG5546955.1"/>
    </source>
</evidence>
<accession>A0AAV6K3D8</accession>
<keyword evidence="1" id="KW-0378">Hydrolase</keyword>
<name>A0AAV6K3D8_9ERIC</name>
<dbReference type="GO" id="GO:0046856">
    <property type="term" value="P:phosphatidylinositol dephosphorylation"/>
    <property type="evidence" value="ECO:0007669"/>
    <property type="project" value="InterPro"/>
</dbReference>
<feature type="region of interest" description="Disordered" evidence="2">
    <location>
        <begin position="299"/>
        <end position="320"/>
    </location>
</feature>
<reference evidence="3" key="1">
    <citation type="submission" date="2020-08" db="EMBL/GenBank/DDBJ databases">
        <title>Plant Genome Project.</title>
        <authorList>
            <person name="Zhang R.-G."/>
        </authorList>
    </citation>
    <scope>NUCLEOTIDE SEQUENCE</scope>
    <source>
        <strain evidence="3">WSP0</strain>
        <tissue evidence="3">Leaf</tissue>
    </source>
</reference>
<keyword evidence="4" id="KW-1185">Reference proteome</keyword>
<dbReference type="PANTHER" id="PTHR45738:SF25">
    <property type="entry name" value="PHOSPHOINOSITIDE PHOSPHATASE SAC3-RELATED"/>
    <property type="match status" value="1"/>
</dbReference>
<evidence type="ECO:0000256" key="1">
    <source>
        <dbReference type="ARBA" id="ARBA00022801"/>
    </source>
</evidence>
<comment type="caution">
    <text evidence="3">The sequence shown here is derived from an EMBL/GenBank/DDBJ whole genome shotgun (WGS) entry which is preliminary data.</text>
</comment>
<feature type="region of interest" description="Disordered" evidence="2">
    <location>
        <begin position="193"/>
        <end position="212"/>
    </location>
</feature>
<dbReference type="GO" id="GO:0043813">
    <property type="term" value="F:phosphatidylinositol-3,5-bisphosphate 5-phosphatase activity"/>
    <property type="evidence" value="ECO:0007669"/>
    <property type="project" value="InterPro"/>
</dbReference>
<proteinExistence type="predicted"/>
<dbReference type="Proteomes" id="UP000823749">
    <property type="component" value="Chromosome 5"/>
</dbReference>
<sequence>MVLWRSGDHGSWLYPCYMVMTLSEMRWQLCLEVTACVLRVESFCLARLRRPVAEAAYGHDGRMPGTVEVVKEKYLEFISWKGILPAIFSQRRGQWKAATQSQEFFRTLQRYYSNAYMDAEKQNAINVFLGYFQPQEGKPELWELDSDQNYNAWKAKMDDYQRSLFKRSLSDGNILRERSSPMSSMNMKKDLTNSAFSNDQSQGGSKILSESSPEISTCESGVTISRYTSSAPRRQLFVDMHRERWLDNDQGDACSNFVDLDWLSSSGNSCDEELYERSMLMSSPIVGRSSENVINGIMGDRAPSTSEYGSSMKGREHTGTDLSYDDVQDFEVLEEFSDSFVRWVTFGETLGH</sequence>
<dbReference type="EMBL" id="JACTNZ010000005">
    <property type="protein sequence ID" value="KAG5546955.1"/>
    <property type="molecule type" value="Genomic_DNA"/>
</dbReference>
<evidence type="ECO:0000313" key="4">
    <source>
        <dbReference type="Proteomes" id="UP000823749"/>
    </source>
</evidence>
<gene>
    <name evidence="3" type="ORF">RHGRI_012851</name>
</gene>
<protein>
    <submittedName>
        <fullName evidence="3">Uncharacterized protein</fullName>
    </submittedName>
</protein>
<dbReference type="InterPro" id="IPR043573">
    <property type="entry name" value="Fig4-like"/>
</dbReference>
<dbReference type="PANTHER" id="PTHR45738">
    <property type="entry name" value="POLYPHOSPHOINOSITIDE PHOSPHATASE"/>
    <property type="match status" value="1"/>
</dbReference>
<dbReference type="AlphaFoldDB" id="A0AAV6K3D8"/>
<evidence type="ECO:0000256" key="2">
    <source>
        <dbReference type="SAM" id="MobiDB-lite"/>
    </source>
</evidence>
<organism evidence="3 4">
    <name type="scientific">Rhododendron griersonianum</name>
    <dbReference type="NCBI Taxonomy" id="479676"/>
    <lineage>
        <taxon>Eukaryota</taxon>
        <taxon>Viridiplantae</taxon>
        <taxon>Streptophyta</taxon>
        <taxon>Embryophyta</taxon>
        <taxon>Tracheophyta</taxon>
        <taxon>Spermatophyta</taxon>
        <taxon>Magnoliopsida</taxon>
        <taxon>eudicotyledons</taxon>
        <taxon>Gunneridae</taxon>
        <taxon>Pentapetalae</taxon>
        <taxon>asterids</taxon>
        <taxon>Ericales</taxon>
        <taxon>Ericaceae</taxon>
        <taxon>Ericoideae</taxon>
        <taxon>Rhodoreae</taxon>
        <taxon>Rhododendron</taxon>
    </lineage>
</organism>